<evidence type="ECO:0000313" key="2">
    <source>
        <dbReference type="EMBL" id="CAK9097728.1"/>
    </source>
</evidence>
<accession>A0ABP0RAW3</accession>
<proteinExistence type="predicted"/>
<reference evidence="2 3" key="1">
    <citation type="submission" date="2024-02" db="EMBL/GenBank/DDBJ databases">
        <authorList>
            <person name="Chen Y."/>
            <person name="Shah S."/>
            <person name="Dougan E. K."/>
            <person name="Thang M."/>
            <person name="Chan C."/>
        </authorList>
    </citation>
    <scope>NUCLEOTIDE SEQUENCE [LARGE SCALE GENOMIC DNA]</scope>
</reference>
<dbReference type="Gene3D" id="3.40.50.150">
    <property type="entry name" value="Vaccinia Virus protein VP39"/>
    <property type="match status" value="1"/>
</dbReference>
<dbReference type="InterPro" id="IPR029063">
    <property type="entry name" value="SAM-dependent_MTases_sf"/>
</dbReference>
<evidence type="ECO:0000256" key="1">
    <source>
        <dbReference type="SAM" id="Coils"/>
    </source>
</evidence>
<comment type="caution">
    <text evidence="2">The sequence shown here is derived from an EMBL/GenBank/DDBJ whole genome shotgun (WGS) entry which is preliminary data.</text>
</comment>
<gene>
    <name evidence="2" type="ORF">SCF082_LOCUS45848</name>
</gene>
<keyword evidence="3" id="KW-1185">Reference proteome</keyword>
<dbReference type="Proteomes" id="UP001642464">
    <property type="component" value="Unassembled WGS sequence"/>
</dbReference>
<name>A0ABP0RAW3_9DINO</name>
<protein>
    <submittedName>
        <fullName evidence="2">RING finger protein nhl-1</fullName>
    </submittedName>
</protein>
<dbReference type="EMBL" id="CAXAMM010041162">
    <property type="protein sequence ID" value="CAK9097728.1"/>
    <property type="molecule type" value="Genomic_DNA"/>
</dbReference>
<feature type="coiled-coil region" evidence="1">
    <location>
        <begin position="69"/>
        <end position="96"/>
    </location>
</feature>
<organism evidence="2 3">
    <name type="scientific">Durusdinium trenchii</name>
    <dbReference type="NCBI Taxonomy" id="1381693"/>
    <lineage>
        <taxon>Eukaryota</taxon>
        <taxon>Sar</taxon>
        <taxon>Alveolata</taxon>
        <taxon>Dinophyceae</taxon>
        <taxon>Suessiales</taxon>
        <taxon>Symbiodiniaceae</taxon>
        <taxon>Durusdinium</taxon>
    </lineage>
</organism>
<evidence type="ECO:0000313" key="3">
    <source>
        <dbReference type="Proteomes" id="UP001642464"/>
    </source>
</evidence>
<sequence>MHLADLHPHQALRSLLDELPVSCPRGCGWTGRRDALKAHQAPGPGQCIRMRLEAAQAEIAFLSEAGHHLRDRDQRIAQLEARVAEQDQQVVDFGRQLLAKEVRGMAAISPIIRKKQGGTHGHRPLVVAHADLSRLSVETGAKDAQNALPISFGHFLAAEPVAFICPNLALHACDLARSGPSGPSWQKGHTEGNFAEFGIGLGGTSLFFGQMAKTYGRRLLADSFRGLPQPDPLLDEAYFAAGDFRTDGDEPLNGSKAFQELLENFGLEEHVEDALEKVWDLVVPGGIVVIDDFFHKVQGPARLLADQTGCRGIVPLLYVVPAYAVLVIKPSETGCTKPPFPRALAWRPRGDKADQCWD</sequence>
<keyword evidence="1" id="KW-0175">Coiled coil</keyword>